<evidence type="ECO:0008006" key="4">
    <source>
        <dbReference type="Google" id="ProtNLM"/>
    </source>
</evidence>
<sequence length="202" mass="23821">MKLLWLWLLLLLPLSSFSQTEEEEEFVLFNLKYPSDTLSVDGIDWEKENLTSEFTLRGKTQLLYAIKIENDTTAKLLINEKEKWVVQENIPITGWALRRIDKDVIFSEFKIKDFDKDGDEDLICWVNSNMNGNVWTIIFLNDQKTQKLVKLWDSAEETDIWDDPVYDNRKKIIECELYSGVYGFQYKSTYKLNDLEAIPILS</sequence>
<gene>
    <name evidence="2" type="ORF">CHU92_01110</name>
</gene>
<dbReference type="OrthoDB" id="1362158at2"/>
<organism evidence="2 3">
    <name type="scientific">Flavobacterium cyanobacteriorum</name>
    <dbReference type="NCBI Taxonomy" id="2022802"/>
    <lineage>
        <taxon>Bacteria</taxon>
        <taxon>Pseudomonadati</taxon>
        <taxon>Bacteroidota</taxon>
        <taxon>Flavobacteriia</taxon>
        <taxon>Flavobacteriales</taxon>
        <taxon>Flavobacteriaceae</taxon>
        <taxon>Flavobacterium</taxon>
    </lineage>
</organism>
<dbReference type="EMBL" id="NOXV01000099">
    <property type="protein sequence ID" value="OYQ47212.1"/>
    <property type="molecule type" value="Genomic_DNA"/>
</dbReference>
<keyword evidence="3" id="KW-1185">Reference proteome</keyword>
<feature type="signal peptide" evidence="1">
    <location>
        <begin position="1"/>
        <end position="18"/>
    </location>
</feature>
<feature type="chain" id="PRO_5012626473" description="VCBS repeat-containing protein" evidence="1">
    <location>
        <begin position="19"/>
        <end position="202"/>
    </location>
</feature>
<proteinExistence type="predicted"/>
<name>A0A256A0K9_9FLAO</name>
<reference evidence="2 3" key="1">
    <citation type="submission" date="2017-07" db="EMBL/GenBank/DDBJ databases">
        <title>Flavobacterium cyanobacteriorum sp. nov., isolated from cyanobacterial aggregates in a eutrophic lake.</title>
        <authorList>
            <person name="Cai H."/>
        </authorList>
    </citation>
    <scope>NUCLEOTIDE SEQUENCE [LARGE SCALE GENOMIC DNA]</scope>
    <source>
        <strain evidence="2 3">TH021</strain>
    </source>
</reference>
<dbReference type="RefSeq" id="WP_094411751.1">
    <property type="nucleotide sequence ID" value="NZ_NOXV01000099.1"/>
</dbReference>
<evidence type="ECO:0000256" key="1">
    <source>
        <dbReference type="SAM" id="SignalP"/>
    </source>
</evidence>
<dbReference type="AlphaFoldDB" id="A0A256A0K9"/>
<dbReference type="Proteomes" id="UP000216605">
    <property type="component" value="Unassembled WGS sequence"/>
</dbReference>
<comment type="caution">
    <text evidence="2">The sequence shown here is derived from an EMBL/GenBank/DDBJ whole genome shotgun (WGS) entry which is preliminary data.</text>
</comment>
<evidence type="ECO:0000313" key="3">
    <source>
        <dbReference type="Proteomes" id="UP000216605"/>
    </source>
</evidence>
<protein>
    <recommendedName>
        <fullName evidence="4">VCBS repeat-containing protein</fullName>
    </recommendedName>
</protein>
<accession>A0A256A0K9</accession>
<keyword evidence="1" id="KW-0732">Signal</keyword>
<evidence type="ECO:0000313" key="2">
    <source>
        <dbReference type="EMBL" id="OYQ47212.1"/>
    </source>
</evidence>